<evidence type="ECO:0000256" key="1">
    <source>
        <dbReference type="ARBA" id="ARBA00023027"/>
    </source>
</evidence>
<dbReference type="STRING" id="1280847.SAMN04488036_104362"/>
<sequence>MTQQQRTALVTGSAGFIGYHTAKELLADGWRVIGLDAMTDYYDVTLKERRHAMLLQNPGFAAIKARLEEPGKLMDIFAEYRPDAVIHLAAQAGVRYSIDEPRSYVEANLIGTFDLLEAARAYPPAHMLMASTSSVYGANTEMPYAETHKADSQMSFYAATKKANEAMAHSYAHLYGVPITMFRFFTVYGPWGRPDMALFKFTKAILEGRAIDVYNHGDMKRDFTFIDDLTRGIVNLIEAVPAAPDAREQEFENDSLSAVAPWRVCNIGNGQPVQLMDYIKAIELALGQEAEKNFMPMQAGDVPATWADAGLLEQLTGTIPKTPVQEGVAKFVAWYRDFYSV</sequence>
<evidence type="ECO:0000313" key="4">
    <source>
        <dbReference type="Proteomes" id="UP000198851"/>
    </source>
</evidence>
<feature type="domain" description="NAD-dependent epimerase/dehydratase" evidence="2">
    <location>
        <begin position="8"/>
        <end position="240"/>
    </location>
</feature>
<accession>A0A1I4EQP2</accession>
<dbReference type="Proteomes" id="UP000198851">
    <property type="component" value="Unassembled WGS sequence"/>
</dbReference>
<dbReference type="PRINTS" id="PR01713">
    <property type="entry name" value="NUCEPIMERASE"/>
</dbReference>
<keyword evidence="4" id="KW-1185">Reference proteome</keyword>
<keyword evidence="1" id="KW-0520">NAD</keyword>
<dbReference type="SUPFAM" id="SSF51735">
    <property type="entry name" value="NAD(P)-binding Rossmann-fold domains"/>
    <property type="match status" value="1"/>
</dbReference>
<dbReference type="RefSeq" id="WP_093324094.1">
    <property type="nucleotide sequence ID" value="NZ_FOSZ01000004.1"/>
</dbReference>
<dbReference type="OrthoDB" id="9801785at2"/>
<reference evidence="4" key="1">
    <citation type="submission" date="2016-10" db="EMBL/GenBank/DDBJ databases">
        <authorList>
            <person name="Varghese N."/>
            <person name="Submissions S."/>
        </authorList>
    </citation>
    <scope>NUCLEOTIDE SEQUENCE [LARGE SCALE GENOMIC DNA]</scope>
    <source>
        <strain evidence="4">DSM 28453</strain>
    </source>
</reference>
<dbReference type="PANTHER" id="PTHR43574">
    <property type="entry name" value="EPIMERASE-RELATED"/>
    <property type="match status" value="1"/>
</dbReference>
<protein>
    <submittedName>
        <fullName evidence="3">UDP-glucuronate 4-epimerase</fullName>
    </submittedName>
</protein>
<dbReference type="Pfam" id="PF01370">
    <property type="entry name" value="Epimerase"/>
    <property type="match status" value="1"/>
</dbReference>
<name>A0A1I4EQP2_9RHOB</name>
<gene>
    <name evidence="3" type="ORF">SAMN04488036_104362</name>
</gene>
<organism evidence="3 4">
    <name type="scientific">Shimia haliotis</name>
    <dbReference type="NCBI Taxonomy" id="1280847"/>
    <lineage>
        <taxon>Bacteria</taxon>
        <taxon>Pseudomonadati</taxon>
        <taxon>Pseudomonadota</taxon>
        <taxon>Alphaproteobacteria</taxon>
        <taxon>Rhodobacterales</taxon>
        <taxon>Roseobacteraceae</taxon>
    </lineage>
</organism>
<dbReference type="InterPro" id="IPR001509">
    <property type="entry name" value="Epimerase_deHydtase"/>
</dbReference>
<dbReference type="EMBL" id="FOSZ01000004">
    <property type="protein sequence ID" value="SFL06471.1"/>
    <property type="molecule type" value="Genomic_DNA"/>
</dbReference>
<proteinExistence type="predicted"/>
<evidence type="ECO:0000313" key="3">
    <source>
        <dbReference type="EMBL" id="SFL06471.1"/>
    </source>
</evidence>
<dbReference type="AlphaFoldDB" id="A0A1I4EQP2"/>
<dbReference type="InterPro" id="IPR036291">
    <property type="entry name" value="NAD(P)-bd_dom_sf"/>
</dbReference>
<evidence type="ECO:0000259" key="2">
    <source>
        <dbReference type="Pfam" id="PF01370"/>
    </source>
</evidence>
<dbReference type="Gene3D" id="3.40.50.720">
    <property type="entry name" value="NAD(P)-binding Rossmann-like Domain"/>
    <property type="match status" value="1"/>
</dbReference>